<dbReference type="AlphaFoldDB" id="A0A1H6HG33"/>
<proteinExistence type="predicted"/>
<evidence type="ECO:0000259" key="1">
    <source>
        <dbReference type="Pfam" id="PF00535"/>
    </source>
</evidence>
<dbReference type="STRING" id="680127.SAMN05421593_2741"/>
<evidence type="ECO:0000313" key="2">
    <source>
        <dbReference type="EMBL" id="SEH34779.1"/>
    </source>
</evidence>
<dbReference type="InterPro" id="IPR001173">
    <property type="entry name" value="Glyco_trans_2-like"/>
</dbReference>
<name>A0A1H6HG33_CHRCI</name>
<dbReference type="PANTHER" id="PTHR22916">
    <property type="entry name" value="GLYCOSYLTRANSFERASE"/>
    <property type="match status" value="1"/>
</dbReference>
<accession>A0A1H6HG33</accession>
<dbReference type="Proteomes" id="UP000198561">
    <property type="component" value="Unassembled WGS sequence"/>
</dbReference>
<feature type="domain" description="Glycosyltransferase 2-like" evidence="1">
    <location>
        <begin position="4"/>
        <end position="164"/>
    </location>
</feature>
<dbReference type="OrthoDB" id="635429at2"/>
<keyword evidence="2" id="KW-0808">Transferase</keyword>
<dbReference type="PANTHER" id="PTHR22916:SF3">
    <property type="entry name" value="UDP-GLCNAC:BETAGAL BETA-1,3-N-ACETYLGLUCOSAMINYLTRANSFERASE-LIKE PROTEIN 1"/>
    <property type="match status" value="1"/>
</dbReference>
<protein>
    <submittedName>
        <fullName evidence="2">Glycosyl transferase family 2</fullName>
    </submittedName>
</protein>
<gene>
    <name evidence="2" type="ORF">SAMN05421593_2741</name>
</gene>
<evidence type="ECO:0000313" key="3">
    <source>
        <dbReference type="Proteomes" id="UP000198561"/>
    </source>
</evidence>
<dbReference type="Pfam" id="PF00535">
    <property type="entry name" value="Glycos_transf_2"/>
    <property type="match status" value="1"/>
</dbReference>
<dbReference type="InterPro" id="IPR029044">
    <property type="entry name" value="Nucleotide-diphossugar_trans"/>
</dbReference>
<dbReference type="SUPFAM" id="SSF53448">
    <property type="entry name" value="Nucleotide-diphospho-sugar transferases"/>
    <property type="match status" value="1"/>
</dbReference>
<reference evidence="2 3" key="1">
    <citation type="submission" date="2016-10" db="EMBL/GenBank/DDBJ databases">
        <authorList>
            <person name="de Groot N.N."/>
        </authorList>
    </citation>
    <scope>NUCLEOTIDE SEQUENCE [LARGE SCALE GENOMIC DNA]</scope>
    <source>
        <strain evidence="2 3">DSM 23031</strain>
    </source>
</reference>
<organism evidence="2 3">
    <name type="scientific">Chryseobacterium culicis</name>
    <dbReference type="NCBI Taxonomy" id="680127"/>
    <lineage>
        <taxon>Bacteria</taxon>
        <taxon>Pseudomonadati</taxon>
        <taxon>Bacteroidota</taxon>
        <taxon>Flavobacteriia</taxon>
        <taxon>Flavobacteriales</taxon>
        <taxon>Weeksellaceae</taxon>
        <taxon>Chryseobacterium group</taxon>
        <taxon>Chryseobacterium</taxon>
    </lineage>
</organism>
<dbReference type="Gene3D" id="3.90.550.10">
    <property type="entry name" value="Spore Coat Polysaccharide Biosynthesis Protein SpsA, Chain A"/>
    <property type="match status" value="1"/>
</dbReference>
<dbReference type="RefSeq" id="WP_089692786.1">
    <property type="nucleotide sequence ID" value="NZ_FNWQ01000003.1"/>
</dbReference>
<dbReference type="GO" id="GO:0016758">
    <property type="term" value="F:hexosyltransferase activity"/>
    <property type="evidence" value="ECO:0007669"/>
    <property type="project" value="UniProtKB-ARBA"/>
</dbReference>
<sequence length="279" mass="32620">MKFSILIAHYNNALFFKDCFESILQQTYTNWEAIILDDASSENEKKMVQEIISNDKRFKFFENEKNSGVGVTKSKLIELAEGDICGFLDPDDAIHPTAIQKCMEIFQAKKDTVLTYSRFMTCDQDLKPIAPFRSAMQVPNGDPYFFNFPIQIAHFVSFRKAVYEQTEKMNPNLKIGEDQDLYLKMYEKGKVQFINDTNYLYRTHQGGISQHDNKKKSHEYFAQVIFNTMKRRGLTTINGRKVPENYTGAEEIFELLQYQHRMPFRIMKKIKITLQSIFG</sequence>
<dbReference type="EMBL" id="FNWQ01000003">
    <property type="protein sequence ID" value="SEH34779.1"/>
    <property type="molecule type" value="Genomic_DNA"/>
</dbReference>